<dbReference type="Pfam" id="PF18904">
    <property type="entry name" value="DUF5660"/>
    <property type="match status" value="1"/>
</dbReference>
<evidence type="ECO:0000256" key="2">
    <source>
        <dbReference type="SAM" id="MobiDB-lite"/>
    </source>
</evidence>
<dbReference type="AlphaFoldDB" id="A0A0G0BKF5"/>
<evidence type="ECO:0000313" key="5">
    <source>
        <dbReference type="Proteomes" id="UP000034803"/>
    </source>
</evidence>
<evidence type="ECO:0000259" key="3">
    <source>
        <dbReference type="Pfam" id="PF18904"/>
    </source>
</evidence>
<feature type="domain" description="DUF5660" evidence="3">
    <location>
        <begin position="108"/>
        <end position="212"/>
    </location>
</feature>
<feature type="region of interest" description="Disordered" evidence="2">
    <location>
        <begin position="57"/>
        <end position="78"/>
    </location>
</feature>
<dbReference type="Proteomes" id="UP000034803">
    <property type="component" value="Unassembled WGS sequence"/>
</dbReference>
<comment type="caution">
    <text evidence="4">The sequence shown here is derived from an EMBL/GenBank/DDBJ whole genome shotgun (WGS) entry which is preliminary data.</text>
</comment>
<dbReference type="InterPro" id="IPR043719">
    <property type="entry name" value="DUF5660"/>
</dbReference>
<proteinExistence type="predicted"/>
<dbReference type="EMBL" id="LBOI01000008">
    <property type="protein sequence ID" value="KKP31542.1"/>
    <property type="molecule type" value="Genomic_DNA"/>
</dbReference>
<organism evidence="4 5">
    <name type="scientific">Candidatus Woesebacteria bacterium GW2011_GWC2_31_9</name>
    <dbReference type="NCBI Taxonomy" id="1618586"/>
    <lineage>
        <taxon>Bacteria</taxon>
        <taxon>Candidatus Woeseibacteriota</taxon>
    </lineage>
</organism>
<keyword evidence="1" id="KW-0175">Coiled coil</keyword>
<accession>A0A0G0BKF5</accession>
<feature type="coiled-coil region" evidence="1">
    <location>
        <begin position="94"/>
        <end position="121"/>
    </location>
</feature>
<evidence type="ECO:0000256" key="1">
    <source>
        <dbReference type="SAM" id="Coils"/>
    </source>
</evidence>
<gene>
    <name evidence="4" type="ORF">UR21_C0008G0019</name>
</gene>
<name>A0A0G0BKF5_9BACT</name>
<evidence type="ECO:0000313" key="4">
    <source>
        <dbReference type="EMBL" id="KKP31542.1"/>
    </source>
</evidence>
<sequence length="212" mass="24287">MDYKNQKTKTQKQIRTKNILESINEIGSQTVNTAASEVKLTSDEFFRQLLGQQKKLQEKRSGDLTPGGSIDVSEVMSGKEEQKQKINEQIFFERRLFAEERDETQRKIDDLRLRLQAVSTEALKLASSTANLSQEVKVAIMQNPVNASEYQISFFENIIKIISDFRKKIDNAIVWMQGASKRADKKNYWSQYKKKGTSFLLSGESYSQRSAG</sequence>
<reference evidence="4 5" key="1">
    <citation type="journal article" date="2015" name="Nature">
        <title>rRNA introns, odd ribosomes, and small enigmatic genomes across a large radiation of phyla.</title>
        <authorList>
            <person name="Brown C.T."/>
            <person name="Hug L.A."/>
            <person name="Thomas B.C."/>
            <person name="Sharon I."/>
            <person name="Castelle C.J."/>
            <person name="Singh A."/>
            <person name="Wilkins M.J."/>
            <person name="Williams K.H."/>
            <person name="Banfield J.F."/>
        </authorList>
    </citation>
    <scope>NUCLEOTIDE SEQUENCE [LARGE SCALE GENOMIC DNA]</scope>
</reference>
<protein>
    <recommendedName>
        <fullName evidence="3">DUF5660 domain-containing protein</fullName>
    </recommendedName>
</protein>